<evidence type="ECO:0000256" key="2">
    <source>
        <dbReference type="ARBA" id="ARBA00022448"/>
    </source>
</evidence>
<dbReference type="InterPro" id="IPR020846">
    <property type="entry name" value="MFS_dom"/>
</dbReference>
<dbReference type="InterPro" id="IPR036259">
    <property type="entry name" value="MFS_trans_sf"/>
</dbReference>
<proteinExistence type="predicted"/>
<dbReference type="AlphaFoldDB" id="A0A382EM33"/>
<feature type="transmembrane region" description="Helical" evidence="6">
    <location>
        <begin position="147"/>
        <end position="165"/>
    </location>
</feature>
<feature type="transmembrane region" description="Helical" evidence="6">
    <location>
        <begin position="299"/>
        <end position="320"/>
    </location>
</feature>
<evidence type="ECO:0000256" key="4">
    <source>
        <dbReference type="ARBA" id="ARBA00022989"/>
    </source>
</evidence>
<dbReference type="InterPro" id="IPR052983">
    <property type="entry name" value="MFS_Riboflavin_Transporter"/>
</dbReference>
<reference evidence="8" key="1">
    <citation type="submission" date="2018-05" db="EMBL/GenBank/DDBJ databases">
        <authorList>
            <person name="Lanie J.A."/>
            <person name="Ng W.-L."/>
            <person name="Kazmierczak K.M."/>
            <person name="Andrzejewski T.M."/>
            <person name="Davidsen T.M."/>
            <person name="Wayne K.J."/>
            <person name="Tettelin H."/>
            <person name="Glass J.I."/>
            <person name="Rusch D."/>
            <person name="Podicherti R."/>
            <person name="Tsui H.-C.T."/>
            <person name="Winkler M.E."/>
        </authorList>
    </citation>
    <scope>NUCLEOTIDE SEQUENCE</scope>
</reference>
<evidence type="ECO:0000256" key="6">
    <source>
        <dbReference type="SAM" id="Phobius"/>
    </source>
</evidence>
<dbReference type="GO" id="GO:0022857">
    <property type="term" value="F:transmembrane transporter activity"/>
    <property type="evidence" value="ECO:0007669"/>
    <property type="project" value="InterPro"/>
</dbReference>
<sequence>VGIRWIHEPWQFYFFFSVIGAMANVGGGTVLVEALVPKWFIRRRGRAIALASMGGVVGPIFPLGVQQVISAFGWRDAWMILGIFSTVILLPLALLIRTKPEDIGLLPDGELAQEQIPKSDLATAYSSSHSLEETSLTRREVLRTRSFWLLALAFSVTSLGVQGFIPNWLPYFQDIGFTAATGAAALTVFGLFVLPARLFWGVMAEQYSVRHLLMLQHFLTAAGVVLLLFIGNLEFLLLFAIFMGLAYGGYVPLQRLIYPIYYGRAHLGAIRGAMRPFITFASAVGPLVIASIYDAKGSYFLAFLVVMCTWLLAGLLFMLARPPRVSN</sequence>
<name>A0A382EM33_9ZZZZ</name>
<accession>A0A382EM33</accession>
<organism evidence="8">
    <name type="scientific">marine metagenome</name>
    <dbReference type="NCBI Taxonomy" id="408172"/>
    <lineage>
        <taxon>unclassified sequences</taxon>
        <taxon>metagenomes</taxon>
        <taxon>ecological metagenomes</taxon>
    </lineage>
</organism>
<feature type="transmembrane region" description="Helical" evidence="6">
    <location>
        <begin position="236"/>
        <end position="253"/>
    </location>
</feature>
<dbReference type="Gene3D" id="1.20.1250.20">
    <property type="entry name" value="MFS general substrate transporter like domains"/>
    <property type="match status" value="2"/>
</dbReference>
<feature type="non-terminal residue" evidence="8">
    <location>
        <position position="1"/>
    </location>
</feature>
<feature type="transmembrane region" description="Helical" evidence="6">
    <location>
        <begin position="274"/>
        <end position="293"/>
    </location>
</feature>
<feature type="domain" description="Major facilitator superfamily (MFS) profile" evidence="7">
    <location>
        <begin position="1"/>
        <end position="325"/>
    </location>
</feature>
<evidence type="ECO:0000256" key="1">
    <source>
        <dbReference type="ARBA" id="ARBA00004141"/>
    </source>
</evidence>
<evidence type="ECO:0000256" key="5">
    <source>
        <dbReference type="ARBA" id="ARBA00023136"/>
    </source>
</evidence>
<evidence type="ECO:0000259" key="7">
    <source>
        <dbReference type="PROSITE" id="PS50850"/>
    </source>
</evidence>
<feature type="transmembrane region" description="Helical" evidence="6">
    <location>
        <begin position="212"/>
        <end position="230"/>
    </location>
</feature>
<dbReference type="Pfam" id="PF07690">
    <property type="entry name" value="MFS_1"/>
    <property type="match status" value="1"/>
</dbReference>
<dbReference type="GO" id="GO:0016020">
    <property type="term" value="C:membrane"/>
    <property type="evidence" value="ECO:0007669"/>
    <property type="project" value="UniProtKB-SubCell"/>
</dbReference>
<dbReference type="PROSITE" id="PS50850">
    <property type="entry name" value="MFS"/>
    <property type="match status" value="1"/>
</dbReference>
<feature type="transmembrane region" description="Helical" evidence="6">
    <location>
        <begin position="12"/>
        <end position="35"/>
    </location>
</feature>
<feature type="transmembrane region" description="Helical" evidence="6">
    <location>
        <begin position="177"/>
        <end position="200"/>
    </location>
</feature>
<dbReference type="InterPro" id="IPR011701">
    <property type="entry name" value="MFS"/>
</dbReference>
<dbReference type="PANTHER" id="PTHR43385:SF1">
    <property type="entry name" value="RIBOFLAVIN TRANSPORTER RIBJ"/>
    <property type="match status" value="1"/>
</dbReference>
<gene>
    <name evidence="8" type="ORF">METZ01_LOCUS204216</name>
</gene>
<dbReference type="EMBL" id="UINC01045065">
    <property type="protein sequence ID" value="SVB51362.1"/>
    <property type="molecule type" value="Genomic_DNA"/>
</dbReference>
<keyword evidence="5 6" id="KW-0472">Membrane</keyword>
<feature type="transmembrane region" description="Helical" evidence="6">
    <location>
        <begin position="47"/>
        <end position="65"/>
    </location>
</feature>
<keyword evidence="2" id="KW-0813">Transport</keyword>
<feature type="transmembrane region" description="Helical" evidence="6">
    <location>
        <begin position="77"/>
        <end position="96"/>
    </location>
</feature>
<protein>
    <recommendedName>
        <fullName evidence="7">Major facilitator superfamily (MFS) profile domain-containing protein</fullName>
    </recommendedName>
</protein>
<keyword evidence="4 6" id="KW-1133">Transmembrane helix</keyword>
<evidence type="ECO:0000313" key="8">
    <source>
        <dbReference type="EMBL" id="SVB51362.1"/>
    </source>
</evidence>
<dbReference type="PANTHER" id="PTHR43385">
    <property type="entry name" value="RIBOFLAVIN TRANSPORTER RIBJ"/>
    <property type="match status" value="1"/>
</dbReference>
<evidence type="ECO:0000256" key="3">
    <source>
        <dbReference type="ARBA" id="ARBA00022692"/>
    </source>
</evidence>
<comment type="subcellular location">
    <subcellularLocation>
        <location evidence="1">Membrane</location>
        <topology evidence="1">Multi-pass membrane protein</topology>
    </subcellularLocation>
</comment>
<keyword evidence="3 6" id="KW-0812">Transmembrane</keyword>
<dbReference type="SUPFAM" id="SSF103473">
    <property type="entry name" value="MFS general substrate transporter"/>
    <property type="match status" value="1"/>
</dbReference>